<organism evidence="1">
    <name type="scientific">Anguilla anguilla</name>
    <name type="common">European freshwater eel</name>
    <name type="synonym">Muraena anguilla</name>
    <dbReference type="NCBI Taxonomy" id="7936"/>
    <lineage>
        <taxon>Eukaryota</taxon>
        <taxon>Metazoa</taxon>
        <taxon>Chordata</taxon>
        <taxon>Craniata</taxon>
        <taxon>Vertebrata</taxon>
        <taxon>Euteleostomi</taxon>
        <taxon>Actinopterygii</taxon>
        <taxon>Neopterygii</taxon>
        <taxon>Teleostei</taxon>
        <taxon>Anguilliformes</taxon>
        <taxon>Anguillidae</taxon>
        <taxon>Anguilla</taxon>
    </lineage>
</organism>
<accession>A0A0E9VB36</accession>
<reference evidence="1" key="2">
    <citation type="journal article" date="2015" name="Fish Shellfish Immunol.">
        <title>Early steps in the European eel (Anguilla anguilla)-Vibrio vulnificus interaction in the gills: Role of the RtxA13 toxin.</title>
        <authorList>
            <person name="Callol A."/>
            <person name="Pajuelo D."/>
            <person name="Ebbesson L."/>
            <person name="Teles M."/>
            <person name="MacKenzie S."/>
            <person name="Amaro C."/>
        </authorList>
    </citation>
    <scope>NUCLEOTIDE SEQUENCE</scope>
</reference>
<protein>
    <submittedName>
        <fullName evidence="1">Uncharacterized protein</fullName>
    </submittedName>
</protein>
<sequence>MLGKVQRSLCENT</sequence>
<name>A0A0E9VB36_ANGAN</name>
<evidence type="ECO:0000313" key="1">
    <source>
        <dbReference type="EMBL" id="JAH75242.1"/>
    </source>
</evidence>
<dbReference type="EMBL" id="GBXM01033335">
    <property type="protein sequence ID" value="JAH75242.1"/>
    <property type="molecule type" value="Transcribed_RNA"/>
</dbReference>
<proteinExistence type="predicted"/>
<reference evidence="1" key="1">
    <citation type="submission" date="2014-11" db="EMBL/GenBank/DDBJ databases">
        <authorList>
            <person name="Amaro Gonzalez C."/>
        </authorList>
    </citation>
    <scope>NUCLEOTIDE SEQUENCE</scope>
</reference>